<keyword evidence="1" id="KW-0812">Transmembrane</keyword>
<dbReference type="Gene3D" id="2.20.28.10">
    <property type="match status" value="1"/>
</dbReference>
<keyword evidence="1" id="KW-0472">Membrane</keyword>
<dbReference type="EMBL" id="JARVCO010000012">
    <property type="protein sequence ID" value="MDZ8119757.1"/>
    <property type="molecule type" value="Genomic_DNA"/>
</dbReference>
<protein>
    <recommendedName>
        <fullName evidence="4">Hydrogenase nickel incorporation protein HypA</fullName>
    </recommendedName>
</protein>
<dbReference type="Proteomes" id="UP001290861">
    <property type="component" value="Unassembled WGS sequence"/>
</dbReference>
<name>A0ABU5MZX8_9BACT</name>
<reference evidence="2 3" key="1">
    <citation type="journal article" date="2024" name="Appl. Environ. Microbiol.">
        <title>Pontiella agarivorans sp. nov., a novel marine anaerobic bacterium capable of degrading macroalgal polysaccharides and fixing nitrogen.</title>
        <authorList>
            <person name="Liu N."/>
            <person name="Kivenson V."/>
            <person name="Peng X."/>
            <person name="Cui Z."/>
            <person name="Lankiewicz T.S."/>
            <person name="Gosselin K.M."/>
            <person name="English C.J."/>
            <person name="Blair E.M."/>
            <person name="O'Malley M.A."/>
            <person name="Valentine D.L."/>
        </authorList>
    </citation>
    <scope>NUCLEOTIDE SEQUENCE [LARGE SCALE GENOMIC DNA]</scope>
    <source>
        <strain evidence="2 3">NLcol2</strain>
    </source>
</reference>
<feature type="transmembrane region" description="Helical" evidence="1">
    <location>
        <begin position="12"/>
        <end position="30"/>
    </location>
</feature>
<sequence length="76" mass="8713">MTGINVEMLLSAFVSVPLLVTGVLAVFYNVRAKHRPMRERESIYECSNCDHVYAFARNRPMDRCPRCGHLNEAVRT</sequence>
<organism evidence="2 3">
    <name type="scientific">Pontiella agarivorans</name>
    <dbReference type="NCBI Taxonomy" id="3038953"/>
    <lineage>
        <taxon>Bacteria</taxon>
        <taxon>Pseudomonadati</taxon>
        <taxon>Kiritimatiellota</taxon>
        <taxon>Kiritimatiellia</taxon>
        <taxon>Kiritimatiellales</taxon>
        <taxon>Pontiellaceae</taxon>
        <taxon>Pontiella</taxon>
    </lineage>
</organism>
<evidence type="ECO:0008006" key="4">
    <source>
        <dbReference type="Google" id="ProtNLM"/>
    </source>
</evidence>
<comment type="caution">
    <text evidence="2">The sequence shown here is derived from an EMBL/GenBank/DDBJ whole genome shotgun (WGS) entry which is preliminary data.</text>
</comment>
<evidence type="ECO:0000313" key="2">
    <source>
        <dbReference type="EMBL" id="MDZ8119757.1"/>
    </source>
</evidence>
<accession>A0ABU5MZX8</accession>
<dbReference type="RefSeq" id="WP_322609539.1">
    <property type="nucleotide sequence ID" value="NZ_JARVCO010000012.1"/>
</dbReference>
<keyword evidence="1" id="KW-1133">Transmembrane helix</keyword>
<evidence type="ECO:0000313" key="3">
    <source>
        <dbReference type="Proteomes" id="UP001290861"/>
    </source>
</evidence>
<gene>
    <name evidence="2" type="ORF">P9H32_14100</name>
</gene>
<evidence type="ECO:0000256" key="1">
    <source>
        <dbReference type="SAM" id="Phobius"/>
    </source>
</evidence>
<keyword evidence="3" id="KW-1185">Reference proteome</keyword>
<proteinExistence type="predicted"/>